<gene>
    <name evidence="2" type="primary">Dsim\GD19347</name>
    <name evidence="2" type="ORF">Dsim_GD19347</name>
</gene>
<dbReference type="AlphaFoldDB" id="B4QS48"/>
<dbReference type="Proteomes" id="UP000000304">
    <property type="component" value="Chromosome 3R"/>
</dbReference>
<keyword evidence="3" id="KW-1185">Reference proteome</keyword>
<feature type="region of interest" description="Disordered" evidence="1">
    <location>
        <begin position="1"/>
        <end position="109"/>
    </location>
</feature>
<dbReference type="HOGENOM" id="CLU_123011_0_0_1"/>
<protein>
    <submittedName>
        <fullName evidence="2">GD19347</fullName>
    </submittedName>
</protein>
<reference evidence="2 3" key="1">
    <citation type="journal article" date="2007" name="Nature">
        <title>Evolution of genes and genomes on the Drosophila phylogeny.</title>
        <authorList>
            <consortium name="Drosophila 12 Genomes Consortium"/>
            <person name="Clark A.G."/>
            <person name="Eisen M.B."/>
            <person name="Smith D.R."/>
            <person name="Bergman C.M."/>
            <person name="Oliver B."/>
            <person name="Markow T.A."/>
            <person name="Kaufman T.C."/>
            <person name="Kellis M."/>
            <person name="Gelbart W."/>
            <person name="Iyer V.N."/>
            <person name="Pollard D.A."/>
            <person name="Sackton T.B."/>
            <person name="Larracuente A.M."/>
            <person name="Singh N.D."/>
            <person name="Abad J.P."/>
            <person name="Abt D.N."/>
            <person name="Adryan B."/>
            <person name="Aguade M."/>
            <person name="Akashi H."/>
            <person name="Anderson W.W."/>
            <person name="Aquadro C.F."/>
            <person name="Ardell D.H."/>
            <person name="Arguello R."/>
            <person name="Artieri C.G."/>
            <person name="Barbash D.A."/>
            <person name="Barker D."/>
            <person name="Barsanti P."/>
            <person name="Batterham P."/>
            <person name="Batzoglou S."/>
            <person name="Begun D."/>
            <person name="Bhutkar A."/>
            <person name="Blanco E."/>
            <person name="Bosak S.A."/>
            <person name="Bradley R.K."/>
            <person name="Brand A.D."/>
            <person name="Brent M.R."/>
            <person name="Brooks A.N."/>
            <person name="Brown R.H."/>
            <person name="Butlin R.K."/>
            <person name="Caggese C."/>
            <person name="Calvi B.R."/>
            <person name="Bernardo de Carvalho A."/>
            <person name="Caspi A."/>
            <person name="Castrezana S."/>
            <person name="Celniker S.E."/>
            <person name="Chang J.L."/>
            <person name="Chapple C."/>
            <person name="Chatterji S."/>
            <person name="Chinwalla A."/>
            <person name="Civetta A."/>
            <person name="Clifton S.W."/>
            <person name="Comeron J.M."/>
            <person name="Costello J.C."/>
            <person name="Coyne J.A."/>
            <person name="Daub J."/>
            <person name="David R.G."/>
            <person name="Delcher A.L."/>
            <person name="Delehaunty K."/>
            <person name="Do C.B."/>
            <person name="Ebling H."/>
            <person name="Edwards K."/>
            <person name="Eickbush T."/>
            <person name="Evans J.D."/>
            <person name="Filipski A."/>
            <person name="Findeiss S."/>
            <person name="Freyhult E."/>
            <person name="Fulton L."/>
            <person name="Fulton R."/>
            <person name="Garcia A.C."/>
            <person name="Gardiner A."/>
            <person name="Garfield D.A."/>
            <person name="Garvin B.E."/>
            <person name="Gibson G."/>
            <person name="Gilbert D."/>
            <person name="Gnerre S."/>
            <person name="Godfrey J."/>
            <person name="Good R."/>
            <person name="Gotea V."/>
            <person name="Gravely B."/>
            <person name="Greenberg A.J."/>
            <person name="Griffiths-Jones S."/>
            <person name="Gross S."/>
            <person name="Guigo R."/>
            <person name="Gustafson E.A."/>
            <person name="Haerty W."/>
            <person name="Hahn M.W."/>
            <person name="Halligan D.L."/>
            <person name="Halpern A.L."/>
            <person name="Halter G.M."/>
            <person name="Han M.V."/>
            <person name="Heger A."/>
            <person name="Hillier L."/>
            <person name="Hinrichs A.S."/>
            <person name="Holmes I."/>
            <person name="Hoskins R.A."/>
            <person name="Hubisz M.J."/>
            <person name="Hultmark D."/>
            <person name="Huntley M.A."/>
            <person name="Jaffe D.B."/>
            <person name="Jagadeeshan S."/>
            <person name="Jeck W.R."/>
            <person name="Johnson J."/>
            <person name="Jones C.D."/>
            <person name="Jordan W.C."/>
            <person name="Karpen G.H."/>
            <person name="Kataoka E."/>
            <person name="Keightley P.D."/>
            <person name="Kheradpour P."/>
            <person name="Kirkness E.F."/>
            <person name="Koerich L.B."/>
            <person name="Kristiansen K."/>
            <person name="Kudrna D."/>
            <person name="Kulathinal R.J."/>
            <person name="Kumar S."/>
            <person name="Kwok R."/>
            <person name="Lander E."/>
            <person name="Langley C.H."/>
            <person name="Lapoint R."/>
            <person name="Lazzaro B.P."/>
            <person name="Lee S.J."/>
            <person name="Levesque L."/>
            <person name="Li R."/>
            <person name="Lin C.F."/>
            <person name="Lin M.F."/>
            <person name="Lindblad-Toh K."/>
            <person name="Llopart A."/>
            <person name="Long M."/>
            <person name="Low L."/>
            <person name="Lozovsky E."/>
            <person name="Lu J."/>
            <person name="Luo M."/>
            <person name="Machado C.A."/>
            <person name="Makalowski W."/>
            <person name="Marzo M."/>
            <person name="Matsuda M."/>
            <person name="Matzkin L."/>
            <person name="McAllister B."/>
            <person name="McBride C.S."/>
            <person name="McKernan B."/>
            <person name="McKernan K."/>
            <person name="Mendez-Lago M."/>
            <person name="Minx P."/>
            <person name="Mollenhauer M.U."/>
            <person name="Montooth K."/>
            <person name="Mount S.M."/>
            <person name="Mu X."/>
            <person name="Myers E."/>
            <person name="Negre B."/>
            <person name="Newfeld S."/>
            <person name="Nielsen R."/>
            <person name="Noor M.A."/>
            <person name="O'Grady P."/>
            <person name="Pachter L."/>
            <person name="Papaceit M."/>
            <person name="Parisi M.J."/>
            <person name="Parisi M."/>
            <person name="Parts L."/>
            <person name="Pedersen J.S."/>
            <person name="Pesole G."/>
            <person name="Phillippy A.M."/>
            <person name="Ponting C.P."/>
            <person name="Pop M."/>
            <person name="Porcelli D."/>
            <person name="Powell J.R."/>
            <person name="Prohaska S."/>
            <person name="Pruitt K."/>
            <person name="Puig M."/>
            <person name="Quesneville H."/>
            <person name="Ram K.R."/>
            <person name="Rand D."/>
            <person name="Rasmussen M.D."/>
            <person name="Reed L.K."/>
            <person name="Reenan R."/>
            <person name="Reily A."/>
            <person name="Remington K.A."/>
            <person name="Rieger T.T."/>
            <person name="Ritchie M.G."/>
            <person name="Robin C."/>
            <person name="Rogers Y.H."/>
            <person name="Rohde C."/>
            <person name="Rozas J."/>
            <person name="Rubenfield M.J."/>
            <person name="Ruiz A."/>
            <person name="Russo S."/>
            <person name="Salzberg S.L."/>
            <person name="Sanchez-Gracia A."/>
            <person name="Saranga D.J."/>
            <person name="Sato H."/>
            <person name="Schaeffer S.W."/>
            <person name="Schatz M.C."/>
            <person name="Schlenke T."/>
            <person name="Schwartz R."/>
            <person name="Segarra C."/>
            <person name="Singh R.S."/>
            <person name="Sirot L."/>
            <person name="Sirota M."/>
            <person name="Sisneros N.B."/>
            <person name="Smith C.D."/>
            <person name="Smith T.F."/>
            <person name="Spieth J."/>
            <person name="Stage D.E."/>
            <person name="Stark A."/>
            <person name="Stephan W."/>
            <person name="Strausberg R.L."/>
            <person name="Strempel S."/>
            <person name="Sturgill D."/>
            <person name="Sutton G."/>
            <person name="Sutton G.G."/>
            <person name="Tao W."/>
            <person name="Teichmann S."/>
            <person name="Tobari Y.N."/>
            <person name="Tomimura Y."/>
            <person name="Tsolas J.M."/>
            <person name="Valente V.L."/>
            <person name="Venter E."/>
            <person name="Venter J.C."/>
            <person name="Vicario S."/>
            <person name="Vieira F.G."/>
            <person name="Vilella A.J."/>
            <person name="Villasante A."/>
            <person name="Walenz B."/>
            <person name="Wang J."/>
            <person name="Wasserman M."/>
            <person name="Watts T."/>
            <person name="Wilson D."/>
            <person name="Wilson R.K."/>
            <person name="Wing R.A."/>
            <person name="Wolfner M.F."/>
            <person name="Wong A."/>
            <person name="Wong G.K."/>
            <person name="Wu C.I."/>
            <person name="Wu G."/>
            <person name="Yamamoto D."/>
            <person name="Yang H.P."/>
            <person name="Yang S.P."/>
            <person name="Yorke J.A."/>
            <person name="Yoshida K."/>
            <person name="Zdobnov E."/>
            <person name="Zhang P."/>
            <person name="Zhang Y."/>
            <person name="Zimin A.V."/>
            <person name="Baldwin J."/>
            <person name="Abdouelleil A."/>
            <person name="Abdulkadir J."/>
            <person name="Abebe A."/>
            <person name="Abera B."/>
            <person name="Abreu J."/>
            <person name="Acer S.C."/>
            <person name="Aftuck L."/>
            <person name="Alexander A."/>
            <person name="An P."/>
            <person name="Anderson E."/>
            <person name="Anderson S."/>
            <person name="Arachi H."/>
            <person name="Azer M."/>
            <person name="Bachantsang P."/>
            <person name="Barry A."/>
            <person name="Bayul T."/>
            <person name="Berlin A."/>
            <person name="Bessette D."/>
            <person name="Bloom T."/>
            <person name="Blye J."/>
            <person name="Boguslavskiy L."/>
            <person name="Bonnet C."/>
            <person name="Boukhgalter B."/>
            <person name="Bourzgui I."/>
            <person name="Brown A."/>
            <person name="Cahill P."/>
            <person name="Channer S."/>
            <person name="Cheshatsang Y."/>
            <person name="Chuda L."/>
            <person name="Citroen M."/>
            <person name="Collymore A."/>
            <person name="Cooke P."/>
            <person name="Costello M."/>
            <person name="D'Aco K."/>
            <person name="Daza R."/>
            <person name="De Haan G."/>
            <person name="DeGray S."/>
            <person name="DeMaso C."/>
            <person name="Dhargay N."/>
            <person name="Dooley K."/>
            <person name="Dooley E."/>
            <person name="Doricent M."/>
            <person name="Dorje P."/>
            <person name="Dorjee K."/>
            <person name="Dupes A."/>
            <person name="Elong R."/>
            <person name="Falk J."/>
            <person name="Farina A."/>
            <person name="Faro S."/>
            <person name="Ferguson D."/>
            <person name="Fisher S."/>
            <person name="Foley C.D."/>
            <person name="Franke A."/>
            <person name="Friedrich D."/>
            <person name="Gadbois L."/>
            <person name="Gearin G."/>
            <person name="Gearin C.R."/>
            <person name="Giannoukos G."/>
            <person name="Goode T."/>
            <person name="Graham J."/>
            <person name="Grandbois E."/>
            <person name="Grewal S."/>
            <person name="Gyaltsen K."/>
            <person name="Hafez N."/>
            <person name="Hagos B."/>
            <person name="Hall J."/>
            <person name="Henson C."/>
            <person name="Hollinger A."/>
            <person name="Honan T."/>
            <person name="Huard M.D."/>
            <person name="Hughes L."/>
            <person name="Hurhula B."/>
            <person name="Husby M.E."/>
            <person name="Kamat A."/>
            <person name="Kanga B."/>
            <person name="Kashin S."/>
            <person name="Khazanovich D."/>
            <person name="Kisner P."/>
            <person name="Lance K."/>
            <person name="Lara M."/>
            <person name="Lee W."/>
            <person name="Lennon N."/>
            <person name="Letendre F."/>
            <person name="LeVine R."/>
            <person name="Lipovsky A."/>
            <person name="Liu X."/>
            <person name="Liu J."/>
            <person name="Liu S."/>
            <person name="Lokyitsang T."/>
            <person name="Lokyitsang Y."/>
            <person name="Lubonja R."/>
            <person name="Lui A."/>
            <person name="MacDonald P."/>
            <person name="Magnisalis V."/>
            <person name="Maru K."/>
            <person name="Matthews C."/>
            <person name="McCusker W."/>
            <person name="McDonough S."/>
            <person name="Mehta T."/>
            <person name="Meldrim J."/>
            <person name="Meneus L."/>
            <person name="Mihai O."/>
            <person name="Mihalev A."/>
            <person name="Mihova T."/>
            <person name="Mittelman R."/>
            <person name="Mlenga V."/>
            <person name="Montmayeur A."/>
            <person name="Mulrain L."/>
            <person name="Navidi A."/>
            <person name="Naylor J."/>
            <person name="Negash T."/>
            <person name="Nguyen T."/>
            <person name="Nguyen N."/>
            <person name="Nicol R."/>
            <person name="Norbu C."/>
            <person name="Norbu N."/>
            <person name="Novod N."/>
            <person name="O'Neill B."/>
            <person name="Osman S."/>
            <person name="Markiewicz E."/>
            <person name="Oyono O.L."/>
            <person name="Patti C."/>
            <person name="Phunkhang P."/>
            <person name="Pierre F."/>
            <person name="Priest M."/>
            <person name="Raghuraman S."/>
            <person name="Rege F."/>
            <person name="Reyes R."/>
            <person name="Rise C."/>
            <person name="Rogov P."/>
            <person name="Ross K."/>
            <person name="Ryan E."/>
            <person name="Settipalli S."/>
            <person name="Shea T."/>
            <person name="Sherpa N."/>
            <person name="Shi L."/>
            <person name="Shih D."/>
            <person name="Sparrow T."/>
            <person name="Spaulding J."/>
            <person name="Stalker J."/>
            <person name="Stange-Thomann N."/>
            <person name="Stavropoulos S."/>
            <person name="Stone C."/>
            <person name="Strader C."/>
            <person name="Tesfaye S."/>
            <person name="Thomson T."/>
            <person name="Thoulutsang Y."/>
            <person name="Thoulutsang D."/>
            <person name="Topham K."/>
            <person name="Topping I."/>
            <person name="Tsamla T."/>
            <person name="Vassiliev H."/>
            <person name="Vo A."/>
            <person name="Wangchuk T."/>
            <person name="Wangdi T."/>
            <person name="Weiand M."/>
            <person name="Wilkinson J."/>
            <person name="Wilson A."/>
            <person name="Yadav S."/>
            <person name="Young G."/>
            <person name="Yu Q."/>
            <person name="Zembek L."/>
            <person name="Zhong D."/>
            <person name="Zimmer A."/>
            <person name="Zwirko Z."/>
            <person name="Jaffe D.B."/>
            <person name="Alvarez P."/>
            <person name="Brockman W."/>
            <person name="Butler J."/>
            <person name="Chin C."/>
            <person name="Gnerre S."/>
            <person name="Grabherr M."/>
            <person name="Kleber M."/>
            <person name="Mauceli E."/>
            <person name="MacCallum I."/>
        </authorList>
    </citation>
    <scope>NUCLEOTIDE SEQUENCE [LARGE SCALE GENOMIC DNA]</scope>
    <source>
        <strain evidence="3">white501</strain>
    </source>
</reference>
<dbReference type="Bgee" id="FBgn0190848">
    <property type="expression patterns" value="Expressed in adult organism and 3 other cell types or tissues"/>
</dbReference>
<feature type="compositionally biased region" description="Low complexity" evidence="1">
    <location>
        <begin position="65"/>
        <end position="83"/>
    </location>
</feature>
<dbReference type="OrthoDB" id="10053431at2759"/>
<proteinExistence type="predicted"/>
<dbReference type="EMBL" id="CM000364">
    <property type="protein sequence ID" value="EDX12244.1"/>
    <property type="molecule type" value="Genomic_DNA"/>
</dbReference>
<accession>B4QS48</accession>
<evidence type="ECO:0000313" key="2">
    <source>
        <dbReference type="EMBL" id="EDX12244.1"/>
    </source>
</evidence>
<dbReference type="OMA" id="HADICIY"/>
<feature type="compositionally biased region" description="Low complexity" evidence="1">
    <location>
        <begin position="8"/>
        <end position="37"/>
    </location>
</feature>
<evidence type="ECO:0000256" key="1">
    <source>
        <dbReference type="SAM" id="MobiDB-lite"/>
    </source>
</evidence>
<sequence>MQQPATPSTPVNNAPSASPSAATAPAASAPAGASSTPIRINSAKQHGAAGGGDTLAHPATPHSHSMPGTPQQQPQSSSVPTGGHLLQLQAPLPSAGGGPGAVTPSGLSSMGASNQSLGVSVGAASSVSGISITPPNSAGLRQSTGEWNPLLPAPLSVVVVFFSPSPFPCLSLSFNVTHTHFSN</sequence>
<evidence type="ECO:0000313" key="3">
    <source>
        <dbReference type="Proteomes" id="UP000000304"/>
    </source>
</evidence>
<name>B4QS48_DROSI</name>
<dbReference type="PhylomeDB" id="B4QS48"/>
<organism evidence="2 3">
    <name type="scientific">Drosophila simulans</name>
    <name type="common">Fruit fly</name>
    <dbReference type="NCBI Taxonomy" id="7240"/>
    <lineage>
        <taxon>Eukaryota</taxon>
        <taxon>Metazoa</taxon>
        <taxon>Ecdysozoa</taxon>
        <taxon>Arthropoda</taxon>
        <taxon>Hexapoda</taxon>
        <taxon>Insecta</taxon>
        <taxon>Pterygota</taxon>
        <taxon>Neoptera</taxon>
        <taxon>Endopterygota</taxon>
        <taxon>Diptera</taxon>
        <taxon>Brachycera</taxon>
        <taxon>Muscomorpha</taxon>
        <taxon>Ephydroidea</taxon>
        <taxon>Drosophilidae</taxon>
        <taxon>Drosophila</taxon>
        <taxon>Sophophora</taxon>
    </lineage>
</organism>